<gene>
    <name evidence="2" type="ORF">C8P65_10454</name>
</gene>
<dbReference type="AlphaFoldDB" id="A0A2T5XVH9"/>
<accession>A0A2T5XVH9</accession>
<evidence type="ECO:0000313" key="2">
    <source>
        <dbReference type="EMBL" id="PTX07364.1"/>
    </source>
</evidence>
<dbReference type="Proteomes" id="UP000243985">
    <property type="component" value="Unassembled WGS sequence"/>
</dbReference>
<evidence type="ECO:0000313" key="3">
    <source>
        <dbReference type="Proteomes" id="UP000243985"/>
    </source>
</evidence>
<comment type="caution">
    <text evidence="2">The sequence shown here is derived from an EMBL/GenBank/DDBJ whole genome shotgun (WGS) entry which is preliminary data.</text>
</comment>
<organism evidence="2 3">
    <name type="scientific">Capnocytophaga leadbetteri</name>
    <dbReference type="NCBI Taxonomy" id="327575"/>
    <lineage>
        <taxon>Bacteria</taxon>
        <taxon>Pseudomonadati</taxon>
        <taxon>Bacteroidota</taxon>
        <taxon>Flavobacteriia</taxon>
        <taxon>Flavobacteriales</taxon>
        <taxon>Flavobacteriaceae</taxon>
        <taxon>Capnocytophaga</taxon>
    </lineage>
</organism>
<proteinExistence type="predicted"/>
<reference evidence="2 3" key="1">
    <citation type="submission" date="2018-04" db="EMBL/GenBank/DDBJ databases">
        <title>Genomic Encyclopedia of Archaeal and Bacterial Type Strains, Phase II (KMG-II): from individual species to whole genera.</title>
        <authorList>
            <person name="Goeker M."/>
        </authorList>
    </citation>
    <scope>NUCLEOTIDE SEQUENCE [LARGE SCALE GENOMIC DNA]</scope>
    <source>
        <strain evidence="2 3">DSM 22902</strain>
    </source>
</reference>
<keyword evidence="1" id="KW-0175">Coiled coil</keyword>
<evidence type="ECO:0000256" key="1">
    <source>
        <dbReference type="SAM" id="Coils"/>
    </source>
</evidence>
<dbReference type="EMBL" id="QBKG01000004">
    <property type="protein sequence ID" value="PTX07364.1"/>
    <property type="molecule type" value="Genomic_DNA"/>
</dbReference>
<sequence length="59" mass="7303">MEKEKVNERVVLHKTHNAETIEIRNPSEKLLAFMEELEERKKRLKKEIREMKHKEYIKI</sequence>
<name>A0A2T5XVH9_9FLAO</name>
<dbReference type="GeneID" id="84580411"/>
<feature type="coiled-coil region" evidence="1">
    <location>
        <begin position="27"/>
        <end position="54"/>
    </location>
</feature>
<protein>
    <submittedName>
        <fullName evidence="2">Uncharacterized protein</fullName>
    </submittedName>
</protein>
<dbReference type="RefSeq" id="WP_107781875.1">
    <property type="nucleotide sequence ID" value="NZ_CAUOTR010000008.1"/>
</dbReference>